<evidence type="ECO:0000256" key="7">
    <source>
        <dbReference type="ARBA" id="ARBA00022630"/>
    </source>
</evidence>
<dbReference type="InterPro" id="IPR037099">
    <property type="entry name" value="Fum_R/Succ_DH_flav-like_C_sf"/>
</dbReference>
<dbReference type="PRINTS" id="PR00368">
    <property type="entry name" value="FADPNR"/>
</dbReference>
<gene>
    <name evidence="16" type="ordered locus">BMS_0474</name>
</gene>
<protein>
    <recommendedName>
        <fullName evidence="4">succinate dehydrogenase</fullName>
        <ecNumber evidence="4">1.3.5.1</ecNumber>
    </recommendedName>
</protein>
<dbReference type="InterPro" id="IPR003953">
    <property type="entry name" value="FAD-dep_OxRdtase_2_FAD-bd"/>
</dbReference>
<sequence length="636" mass="71101">MKLDAKIPEGELEKKWSNYQDKCKLVNTANKKKFEVIVVGSGLSGAGAAATLAELGYKVNCFCYQDTPRRAHSVAAQGGVNAAKNYQHDGDSVWRMFYDTLKGGDFRSREANVYRLAQLSAPLIDHFTQQGVPFAREYGGVLTNRSFGGVQVQRTFYARGQTGQQLLIAAYSQLSKMVASGGVKMNTREEMLDLVVIDGKARGIITRDLVTGEIKRHSAHAVVLATGGYSRVFRLSTLAIGCNGSAIWAAHKKGAYFAGPSFTQIHPTALPQSSDTQSKLTLMSESLRNDGRIWVPLKKDDSRKPGDIPEEERDYYLERRYPSFGNLCPRDIASRAAKERIDAGHGVGPLKNAVYLDFKHAIAKQGEDKVKDKYGNLFNMYLKITGIDAYKEPMKISPAAHFSMGGLWVDYELMTTINGLYAIGEANYSDHGANRLGANSLLQASIDGYFILPNTINNYLAGELNHDIPTVEHQEFLKAQEVVKEKIDKLMSINGTKTVDDFHRELGAVMWQECAMSRNQKGLEDAIVKIKNIKEEFWKEVSISGSDKELNTELEKGLRLSDFIELAELMCVDALQRDESCGAHFREEFQSAEGEAVRNDEDYSYVSAWEYNNGDFKLHREELEFEFVKPTVRSYK</sequence>
<comment type="subcellular location">
    <subcellularLocation>
        <location evidence="2">Cell membrane</location>
        <topology evidence="2">Peripheral membrane protein</topology>
        <orientation evidence="2">Cytoplasmic side</orientation>
    </subcellularLocation>
</comment>
<dbReference type="InterPro" id="IPR030664">
    <property type="entry name" value="SdhA/FrdA/AprA"/>
</dbReference>
<dbReference type="NCBIfam" id="TIGR01811">
    <property type="entry name" value="sdhA_Bsu"/>
    <property type="match status" value="1"/>
</dbReference>
<dbReference type="InterPro" id="IPR011280">
    <property type="entry name" value="Succ_DH/Fum_Rdt_flav_su"/>
</dbReference>
<dbReference type="GO" id="GO:0009055">
    <property type="term" value="F:electron transfer activity"/>
    <property type="evidence" value="ECO:0007669"/>
    <property type="project" value="TreeGrafter"/>
</dbReference>
<dbReference type="AlphaFoldDB" id="E1X4F7"/>
<dbReference type="EMBL" id="FQ312005">
    <property type="protein sequence ID" value="CBW25387.1"/>
    <property type="molecule type" value="Genomic_DNA"/>
</dbReference>
<dbReference type="eggNOG" id="COG1053">
    <property type="taxonomic scope" value="Bacteria"/>
</dbReference>
<dbReference type="KEGG" id="bmx:BMS_0474"/>
<reference evidence="17" key="1">
    <citation type="journal article" date="2013" name="ISME J.">
        <title>A small predatory core genome in the divergent marine Bacteriovorax marinus SJ and the terrestrial Bdellovibrio bacteriovorus.</title>
        <authorList>
            <person name="Crossman L.C."/>
            <person name="Chen H."/>
            <person name="Cerdeno-Tarraga A.M."/>
            <person name="Brooks K."/>
            <person name="Quail M.A."/>
            <person name="Pineiro S.A."/>
            <person name="Hobley L."/>
            <person name="Sockett R.E."/>
            <person name="Bentley S.D."/>
            <person name="Parkhill J."/>
            <person name="Williams H.N."/>
            <person name="Stine O.C."/>
        </authorList>
    </citation>
    <scope>NUCLEOTIDE SEQUENCE [LARGE SCALE GENOMIC DNA]</scope>
    <source>
        <strain evidence="17">ATCC BAA-682 / DSM 15412 / SJ</strain>
    </source>
</reference>
<dbReference type="GO" id="GO:0050660">
    <property type="term" value="F:flavin adenine dinucleotide binding"/>
    <property type="evidence" value="ECO:0007669"/>
    <property type="project" value="TreeGrafter"/>
</dbReference>
<proteinExistence type="inferred from homology"/>
<dbReference type="Gene3D" id="1.20.58.100">
    <property type="entry name" value="Fumarate reductase/succinate dehydrogenase flavoprotein-like, C-terminal domain"/>
    <property type="match status" value="1"/>
</dbReference>
<keyword evidence="5" id="KW-0813">Transport</keyword>
<evidence type="ECO:0000256" key="1">
    <source>
        <dbReference type="ARBA" id="ARBA00001974"/>
    </source>
</evidence>
<evidence type="ECO:0000256" key="3">
    <source>
        <dbReference type="ARBA" id="ARBA00008040"/>
    </source>
</evidence>
<evidence type="ECO:0000256" key="10">
    <source>
        <dbReference type="ARBA" id="ARBA00023002"/>
    </source>
</evidence>
<keyword evidence="10" id="KW-0560">Oxidoreductase</keyword>
<feature type="active site" description="Proton acceptor" evidence="13">
    <location>
        <position position="330"/>
    </location>
</feature>
<dbReference type="RefSeq" id="WP_014243174.1">
    <property type="nucleotide sequence ID" value="NC_016620.1"/>
</dbReference>
<feature type="domain" description="Fumarate reductase/succinate dehydrogenase flavoprotein-like C-terminal" evidence="15">
    <location>
        <begin position="503"/>
        <end position="635"/>
    </location>
</feature>
<keyword evidence="6" id="KW-1003">Cell membrane</keyword>
<dbReference type="SUPFAM" id="SSF46977">
    <property type="entry name" value="Succinate dehydrogenase/fumarate reductase flavoprotein C-terminal domain"/>
    <property type="match status" value="1"/>
</dbReference>
<feature type="domain" description="FAD-dependent oxidoreductase 2 FAD-binding" evidence="14">
    <location>
        <begin position="36"/>
        <end position="441"/>
    </location>
</feature>
<evidence type="ECO:0000256" key="2">
    <source>
        <dbReference type="ARBA" id="ARBA00004413"/>
    </source>
</evidence>
<evidence type="ECO:0000313" key="17">
    <source>
        <dbReference type="Proteomes" id="UP000008963"/>
    </source>
</evidence>
<dbReference type="Gene3D" id="3.50.50.60">
    <property type="entry name" value="FAD/NAD(P)-binding domain"/>
    <property type="match status" value="1"/>
</dbReference>
<dbReference type="SUPFAM" id="SSF51905">
    <property type="entry name" value="FAD/NAD(P)-binding domain"/>
    <property type="match status" value="1"/>
</dbReference>
<keyword evidence="11" id="KW-0472">Membrane</keyword>
<dbReference type="OrthoDB" id="9805351at2"/>
<comment type="cofactor">
    <cofactor evidence="1">
        <name>FAD</name>
        <dbReference type="ChEBI" id="CHEBI:57692"/>
    </cofactor>
</comment>
<dbReference type="InterPro" id="IPR036188">
    <property type="entry name" value="FAD/NAD-bd_sf"/>
</dbReference>
<evidence type="ECO:0000256" key="6">
    <source>
        <dbReference type="ARBA" id="ARBA00022475"/>
    </source>
</evidence>
<dbReference type="InterPro" id="IPR015939">
    <property type="entry name" value="Fum_Rdtase/Succ_DH_flav-like_C"/>
</dbReference>
<evidence type="ECO:0000256" key="9">
    <source>
        <dbReference type="ARBA" id="ARBA00022982"/>
    </source>
</evidence>
<evidence type="ECO:0000256" key="12">
    <source>
        <dbReference type="ARBA" id="ARBA00049220"/>
    </source>
</evidence>
<dbReference type="FunFam" id="1.20.58.100:FF:000003">
    <property type="entry name" value="Succinate dehydrogenase flavoprotein subunit"/>
    <property type="match status" value="1"/>
</dbReference>
<keyword evidence="17" id="KW-1185">Reference proteome</keyword>
<dbReference type="Pfam" id="PF02910">
    <property type="entry name" value="Succ_DH_flav_C"/>
    <property type="match status" value="1"/>
</dbReference>
<dbReference type="FunFam" id="3.50.50.60:FF:000009">
    <property type="entry name" value="Succinate dehydrogenase flavoprotein subunit"/>
    <property type="match status" value="1"/>
</dbReference>
<dbReference type="STRING" id="862908.BMS_0474"/>
<dbReference type="SUPFAM" id="SSF56425">
    <property type="entry name" value="Succinate dehydrogenase/fumarate reductase flavoprotein, catalytic domain"/>
    <property type="match status" value="1"/>
</dbReference>
<dbReference type="GO" id="GO:0009061">
    <property type="term" value="P:anaerobic respiration"/>
    <property type="evidence" value="ECO:0007669"/>
    <property type="project" value="TreeGrafter"/>
</dbReference>
<accession>E1X4F7</accession>
<evidence type="ECO:0000256" key="8">
    <source>
        <dbReference type="ARBA" id="ARBA00022827"/>
    </source>
</evidence>
<evidence type="ECO:0000256" key="11">
    <source>
        <dbReference type="ARBA" id="ARBA00023136"/>
    </source>
</evidence>
<evidence type="ECO:0000313" key="16">
    <source>
        <dbReference type="EMBL" id="CBW25387.1"/>
    </source>
</evidence>
<evidence type="ECO:0000256" key="13">
    <source>
        <dbReference type="PIRSR" id="PIRSR630664-50"/>
    </source>
</evidence>
<dbReference type="InterPro" id="IPR027477">
    <property type="entry name" value="Succ_DH/fumarate_Rdtase_cat_sf"/>
</dbReference>
<evidence type="ECO:0000259" key="15">
    <source>
        <dbReference type="Pfam" id="PF02910"/>
    </source>
</evidence>
<dbReference type="HOGENOM" id="CLU_014312_7_0_7"/>
<evidence type="ECO:0000256" key="4">
    <source>
        <dbReference type="ARBA" id="ARBA00012792"/>
    </source>
</evidence>
<dbReference type="NCBIfam" id="NF005749">
    <property type="entry name" value="PRK07573.1"/>
    <property type="match status" value="1"/>
</dbReference>
<evidence type="ECO:0000256" key="5">
    <source>
        <dbReference type="ARBA" id="ARBA00022448"/>
    </source>
</evidence>
<evidence type="ECO:0000259" key="14">
    <source>
        <dbReference type="Pfam" id="PF00890"/>
    </source>
</evidence>
<comment type="catalytic activity">
    <reaction evidence="12">
        <text>a quinone + succinate = fumarate + a quinol</text>
        <dbReference type="Rhea" id="RHEA:40523"/>
        <dbReference type="ChEBI" id="CHEBI:24646"/>
        <dbReference type="ChEBI" id="CHEBI:29806"/>
        <dbReference type="ChEBI" id="CHEBI:30031"/>
        <dbReference type="ChEBI" id="CHEBI:132124"/>
        <dbReference type="EC" id="1.3.5.1"/>
    </reaction>
</comment>
<dbReference type="Proteomes" id="UP000008963">
    <property type="component" value="Chromosome"/>
</dbReference>
<dbReference type="GO" id="GO:0005886">
    <property type="term" value="C:plasma membrane"/>
    <property type="evidence" value="ECO:0007669"/>
    <property type="project" value="UniProtKB-SubCell"/>
</dbReference>
<name>E1X4F7_HALMS</name>
<dbReference type="Gene3D" id="3.90.700.10">
    <property type="entry name" value="Succinate dehydrogenase/fumarate reductase flavoprotein, catalytic domain"/>
    <property type="match status" value="1"/>
</dbReference>
<dbReference type="PANTHER" id="PTHR11632:SF53">
    <property type="entry name" value="SUCCINATE DEHYDROGENASE FLAVOPROTEIN SUBUNIT"/>
    <property type="match status" value="1"/>
</dbReference>
<dbReference type="Pfam" id="PF00890">
    <property type="entry name" value="FAD_binding_2"/>
    <property type="match status" value="1"/>
</dbReference>
<dbReference type="EC" id="1.3.5.1" evidence="4"/>
<dbReference type="FunFam" id="3.90.700.10:FF:000006">
    <property type="entry name" value="Succinate dehydrogenase flavoprotein subunit"/>
    <property type="match status" value="1"/>
</dbReference>
<organism evidence="16 17">
    <name type="scientific">Halobacteriovorax marinus (strain ATCC BAA-682 / DSM 15412 / SJ)</name>
    <name type="common">Bacteriovorax marinus</name>
    <dbReference type="NCBI Taxonomy" id="862908"/>
    <lineage>
        <taxon>Bacteria</taxon>
        <taxon>Pseudomonadati</taxon>
        <taxon>Bdellovibrionota</taxon>
        <taxon>Bacteriovoracia</taxon>
        <taxon>Bacteriovoracales</taxon>
        <taxon>Halobacteriovoraceae</taxon>
        <taxon>Halobacteriovorax</taxon>
    </lineage>
</organism>
<dbReference type="PANTHER" id="PTHR11632">
    <property type="entry name" value="SUCCINATE DEHYDROGENASE 2 FLAVOPROTEIN SUBUNIT"/>
    <property type="match status" value="1"/>
</dbReference>
<dbReference type="GO" id="GO:0008177">
    <property type="term" value="F:succinate dehydrogenase (quinone) activity"/>
    <property type="evidence" value="ECO:0007669"/>
    <property type="project" value="UniProtKB-EC"/>
</dbReference>
<keyword evidence="9" id="KW-0249">Electron transport</keyword>
<comment type="similarity">
    <text evidence="3">Belongs to the FAD-dependent oxidoreductase 2 family. FRD/SDH subfamily.</text>
</comment>
<keyword evidence="8" id="KW-0274">FAD</keyword>
<dbReference type="PATRIC" id="fig|862908.3.peg.451"/>
<keyword evidence="7" id="KW-0285">Flavoprotein</keyword>